<evidence type="ECO:0000256" key="4">
    <source>
        <dbReference type="ARBA" id="ARBA00022833"/>
    </source>
</evidence>
<comment type="caution">
    <text evidence="6">The sequence shown here is derived from an EMBL/GenBank/DDBJ whole genome shotgun (WGS) entry which is preliminary data.</text>
</comment>
<dbReference type="EMBL" id="BMJC01000003">
    <property type="protein sequence ID" value="GGB06984.1"/>
    <property type="molecule type" value="Genomic_DNA"/>
</dbReference>
<keyword evidence="7" id="KW-1185">Reference proteome</keyword>
<evidence type="ECO:0000313" key="6">
    <source>
        <dbReference type="EMBL" id="GGB06984.1"/>
    </source>
</evidence>
<dbReference type="Gene3D" id="3.60.15.10">
    <property type="entry name" value="Ribonuclease Z/Hydroxyacylglutathione hydrolase-like"/>
    <property type="match status" value="1"/>
</dbReference>
<keyword evidence="2" id="KW-0479">Metal-binding</keyword>
<keyword evidence="4" id="KW-0862">Zinc</keyword>
<reference evidence="6" key="2">
    <citation type="submission" date="2020-09" db="EMBL/GenBank/DDBJ databases">
        <authorList>
            <person name="Sun Q."/>
            <person name="Zhou Y."/>
        </authorList>
    </citation>
    <scope>NUCLEOTIDE SEQUENCE</scope>
    <source>
        <strain evidence="6">CGMCC 1.15448</strain>
    </source>
</reference>
<proteinExistence type="inferred from homology"/>
<comment type="similarity">
    <text evidence="1">Belongs to the metallo-beta-lactamase superfamily.</text>
</comment>
<dbReference type="InterPro" id="IPR036866">
    <property type="entry name" value="RibonucZ/Hydroxyglut_hydro"/>
</dbReference>
<feature type="domain" description="Metallo-beta-lactamase" evidence="5">
    <location>
        <begin position="42"/>
        <end position="265"/>
    </location>
</feature>
<evidence type="ECO:0000256" key="2">
    <source>
        <dbReference type="ARBA" id="ARBA00022723"/>
    </source>
</evidence>
<dbReference type="InterPro" id="IPR001279">
    <property type="entry name" value="Metallo-B-lactamas"/>
</dbReference>
<evidence type="ECO:0000259" key="5">
    <source>
        <dbReference type="SMART" id="SM00849"/>
    </source>
</evidence>
<organism evidence="6 7">
    <name type="scientific">Puia dinghuensis</name>
    <dbReference type="NCBI Taxonomy" id="1792502"/>
    <lineage>
        <taxon>Bacteria</taxon>
        <taxon>Pseudomonadati</taxon>
        <taxon>Bacteroidota</taxon>
        <taxon>Chitinophagia</taxon>
        <taxon>Chitinophagales</taxon>
        <taxon>Chitinophagaceae</taxon>
        <taxon>Puia</taxon>
    </lineage>
</organism>
<evidence type="ECO:0000256" key="1">
    <source>
        <dbReference type="ARBA" id="ARBA00007749"/>
    </source>
</evidence>
<keyword evidence="3" id="KW-0378">Hydrolase</keyword>
<gene>
    <name evidence="6" type="ORF">GCM10011511_33080</name>
</gene>
<accession>A0A8J2UEU9</accession>
<dbReference type="InterPro" id="IPR051013">
    <property type="entry name" value="MBL_superfamily_lactonases"/>
</dbReference>
<dbReference type="Pfam" id="PF00753">
    <property type="entry name" value="Lactamase_B"/>
    <property type="match status" value="1"/>
</dbReference>
<protein>
    <submittedName>
        <fullName evidence="6">MBL fold metallo-hydrolase</fullName>
    </submittedName>
</protein>
<dbReference type="SUPFAM" id="SSF56281">
    <property type="entry name" value="Metallo-hydrolase/oxidoreductase"/>
    <property type="match status" value="1"/>
</dbReference>
<dbReference type="Proteomes" id="UP000607559">
    <property type="component" value="Unassembled WGS sequence"/>
</dbReference>
<evidence type="ECO:0000313" key="7">
    <source>
        <dbReference type="Proteomes" id="UP000607559"/>
    </source>
</evidence>
<dbReference type="GO" id="GO:0016787">
    <property type="term" value="F:hydrolase activity"/>
    <property type="evidence" value="ECO:0007669"/>
    <property type="project" value="UniProtKB-KW"/>
</dbReference>
<name>A0A8J2UEU9_9BACT</name>
<dbReference type="SMART" id="SM00849">
    <property type="entry name" value="Lactamase_B"/>
    <property type="match status" value="1"/>
</dbReference>
<evidence type="ECO:0000256" key="3">
    <source>
        <dbReference type="ARBA" id="ARBA00022801"/>
    </source>
</evidence>
<dbReference type="GO" id="GO:0046872">
    <property type="term" value="F:metal ion binding"/>
    <property type="evidence" value="ECO:0007669"/>
    <property type="project" value="UniProtKB-KW"/>
</dbReference>
<sequence>MQLYTIHTGFFKLDGGAMFGVVPKSLWSKVNPPDENNLCTWAMRCMLIEEGGKLILVDNGIGDKQDERFFRHYYLHGDDSLDKSLAAHGFHRSDITDVLLTHLHFDHCGGSIVRQGDKLVPAFPNATYWSHSRHWKWATEPNPREKASFLKENILPIEESGQLRFVDAGSGAGGGSGAAGGPESRLVAIADVILPGLSVRLVNGHTDAMMLPQVEYKGKTLVFMADLLPSTGHFPIPWVMAYDMFPLTSLYEKNSFLEEAVAGGYVLFFEHDAAVECCMAERTEKGIRPGAGFRLAEL</sequence>
<dbReference type="RefSeq" id="WP_188933587.1">
    <property type="nucleotide sequence ID" value="NZ_BMJC01000003.1"/>
</dbReference>
<dbReference type="PANTHER" id="PTHR42978">
    <property type="entry name" value="QUORUM-QUENCHING LACTONASE YTNP-RELATED-RELATED"/>
    <property type="match status" value="1"/>
</dbReference>
<dbReference type="AlphaFoldDB" id="A0A8J2UEU9"/>
<dbReference type="CDD" id="cd16281">
    <property type="entry name" value="metallo-hydrolase-like_MBL-fold"/>
    <property type="match status" value="1"/>
</dbReference>
<dbReference type="PANTHER" id="PTHR42978:SF6">
    <property type="entry name" value="QUORUM-QUENCHING LACTONASE YTNP-RELATED"/>
    <property type="match status" value="1"/>
</dbReference>
<reference evidence="6" key="1">
    <citation type="journal article" date="2014" name="Int. J. Syst. Evol. Microbiol.">
        <title>Complete genome sequence of Corynebacterium casei LMG S-19264T (=DSM 44701T), isolated from a smear-ripened cheese.</title>
        <authorList>
            <consortium name="US DOE Joint Genome Institute (JGI-PGF)"/>
            <person name="Walter F."/>
            <person name="Albersmeier A."/>
            <person name="Kalinowski J."/>
            <person name="Ruckert C."/>
        </authorList>
    </citation>
    <scope>NUCLEOTIDE SEQUENCE</scope>
    <source>
        <strain evidence="6">CGMCC 1.15448</strain>
    </source>
</reference>